<reference evidence="7" key="2">
    <citation type="submission" date="2016-04" db="EMBL/GenBank/DDBJ databases">
        <title>First Complete Genome Sequence of a Subdivision 6 Acidobacterium.</title>
        <authorList>
            <person name="Huang S."/>
            <person name="Vieira S."/>
            <person name="Bunk B."/>
            <person name="Riedel T."/>
            <person name="Sproeer C."/>
            <person name="Overmann J."/>
        </authorList>
    </citation>
    <scope>NUCLEOTIDE SEQUENCE [LARGE SCALE GENOMIC DNA]</scope>
    <source>
        <strain evidence="7">DSM 100886 HEG_-6_39</strain>
    </source>
</reference>
<keyword evidence="2" id="KW-0732">Signal</keyword>
<dbReference type="STRING" id="1855912.LuPra_01484"/>
<reference evidence="6 7" key="1">
    <citation type="journal article" date="2016" name="Genome Announc.">
        <title>First Complete Genome Sequence of a Subdivision 6 Acidobacterium Strain.</title>
        <authorList>
            <person name="Huang S."/>
            <person name="Vieira S."/>
            <person name="Bunk B."/>
            <person name="Riedel T."/>
            <person name="Sproer C."/>
            <person name="Overmann J."/>
        </authorList>
    </citation>
    <scope>NUCLEOTIDE SEQUENCE [LARGE SCALE GENOMIC DNA]</scope>
    <source>
        <strain evidence="7">DSM 100886 HEG_-6_39</strain>
    </source>
</reference>
<dbReference type="InterPro" id="IPR022655">
    <property type="entry name" value="DUF1553"/>
</dbReference>
<dbReference type="EMBL" id="CP015136">
    <property type="protein sequence ID" value="AMY08290.1"/>
    <property type="molecule type" value="Genomic_DNA"/>
</dbReference>
<dbReference type="PANTHER" id="PTHR35889">
    <property type="entry name" value="CYCLOINULO-OLIGOSACCHARIDE FRUCTANOTRANSFERASE-RELATED"/>
    <property type="match status" value="1"/>
</dbReference>
<dbReference type="Proteomes" id="UP000076079">
    <property type="component" value="Chromosome"/>
</dbReference>
<feature type="region of interest" description="Disordered" evidence="1">
    <location>
        <begin position="522"/>
        <end position="543"/>
    </location>
</feature>
<protein>
    <submittedName>
        <fullName evidence="6">Planctomycete cytochrome C</fullName>
    </submittedName>
</protein>
<accession>A0A143PJ80</accession>
<dbReference type="PANTHER" id="PTHR35889:SF3">
    <property type="entry name" value="F-BOX DOMAIN-CONTAINING PROTEIN"/>
    <property type="match status" value="1"/>
</dbReference>
<proteinExistence type="predicted"/>
<feature type="compositionally biased region" description="Polar residues" evidence="1">
    <location>
        <begin position="529"/>
        <end position="543"/>
    </location>
</feature>
<dbReference type="Pfam" id="PF07587">
    <property type="entry name" value="PSD1"/>
    <property type="match status" value="1"/>
</dbReference>
<dbReference type="RefSeq" id="WP_110170143.1">
    <property type="nucleotide sequence ID" value="NZ_CP015136.1"/>
</dbReference>
<feature type="signal peptide" evidence="2">
    <location>
        <begin position="1"/>
        <end position="25"/>
    </location>
</feature>
<evidence type="ECO:0000259" key="5">
    <source>
        <dbReference type="Pfam" id="PF07635"/>
    </source>
</evidence>
<organism evidence="6 7">
    <name type="scientific">Luteitalea pratensis</name>
    <dbReference type="NCBI Taxonomy" id="1855912"/>
    <lineage>
        <taxon>Bacteria</taxon>
        <taxon>Pseudomonadati</taxon>
        <taxon>Acidobacteriota</taxon>
        <taxon>Vicinamibacteria</taxon>
        <taxon>Vicinamibacterales</taxon>
        <taxon>Vicinamibacteraceae</taxon>
        <taxon>Luteitalea</taxon>
    </lineage>
</organism>
<evidence type="ECO:0000313" key="7">
    <source>
        <dbReference type="Proteomes" id="UP000076079"/>
    </source>
</evidence>
<dbReference type="Pfam" id="PF07583">
    <property type="entry name" value="PSCyt2"/>
    <property type="match status" value="1"/>
</dbReference>
<feature type="domain" description="DUF1553" evidence="4">
    <location>
        <begin position="402"/>
        <end position="639"/>
    </location>
</feature>
<keyword evidence="7" id="KW-1185">Reference proteome</keyword>
<dbReference type="PATRIC" id="fig|1813736.3.peg.1538"/>
<dbReference type="InterPro" id="IPR011429">
    <property type="entry name" value="Cyt_c_Planctomycete-type"/>
</dbReference>
<dbReference type="Pfam" id="PF07635">
    <property type="entry name" value="PSCyt1"/>
    <property type="match status" value="1"/>
</dbReference>
<evidence type="ECO:0000259" key="4">
    <source>
        <dbReference type="Pfam" id="PF07587"/>
    </source>
</evidence>
<dbReference type="AlphaFoldDB" id="A0A143PJ80"/>
<evidence type="ECO:0000256" key="2">
    <source>
        <dbReference type="SAM" id="SignalP"/>
    </source>
</evidence>
<dbReference type="KEGG" id="abac:LuPra_01484"/>
<sequence length="838" mass="91669" precursor="true">MNRVFMVGASALWLATALLRAQAPAAPVSPATGVSTQPTPAASNGSIDFATQIQPILTEFCEDCHDAETRKGGLSLATLADVLEGGRSGAAVRPGASGRSLLVDRLTGAVEPSMPKDEDQLEPGRIALIRAWIDEGARATPTSPPAPQPWEAPLTLTRVDPPAPVWPAWDRPVDRLVASYLARTSTTPPAVVPDAVFARRAWLDIQGLLPEPTALRAFLSDPLEDKRDRLVMTLLSDRGAYAEHWMTFWNDLLRNDDGVSYFSEKDGRKSITPWLLEALQGNRPYNEFVAALLNPEKRNDPAGFLVGVNWRGETSAAVTPWMQASQNTAQVFLGVNMKCNACHDSFVSRWKLKDAYGLAAFFSPKPTLQLYRCDVARDEQTGPLFLFPELHAKPRGDSLEHRRAEAARLFTDPLNGRMPRTIVNRVWERLLGHGIVANSDEMDTRPWSPELLDWLAQDFVDHGYDLKHLIATIMASRAYQLPAVARVSEPSARGYLFQGPEVRRLTAEQFADAIGSMTGEWSTWPGPQPQRNPAAPSTTTNGGATVTLRLDSDPVSVGVPAREWRTASSTLTRALGRPLRDQVISVRPDDSTTPQALELVNGERLTQWLARGARRLTGDLPDDVYSRFNAAIAGRAPKPRGFDIDVSSSKDLWLVVRDTGSNAPERVNPVWVNAVLVDGDGTETPLSSLVPHIESDRPRHRSDGLIYVSSPSVLRYSIDAKKFVRLRGAVDVANLRTEVGSTLNPAVRFFIFDAAPNQGRLLPPGRAVPSPAGPPATDGQALVDRLFWQALGRAPSPAERALAEQAVSDRARPGRLAPDGVADLLWAVLMKPEFQLIY</sequence>
<dbReference type="OrthoDB" id="9809746at2"/>
<gene>
    <name evidence="6" type="ORF">LuPra_01484</name>
</gene>
<name>A0A143PJ80_LUTPR</name>
<dbReference type="InterPro" id="IPR011444">
    <property type="entry name" value="DUF1549"/>
</dbReference>
<evidence type="ECO:0000259" key="3">
    <source>
        <dbReference type="Pfam" id="PF07583"/>
    </source>
</evidence>
<feature type="chain" id="PRO_5007511523" evidence="2">
    <location>
        <begin position="26"/>
        <end position="838"/>
    </location>
</feature>
<evidence type="ECO:0000313" key="6">
    <source>
        <dbReference type="EMBL" id="AMY08290.1"/>
    </source>
</evidence>
<feature type="domain" description="DUF1549" evidence="3">
    <location>
        <begin position="172"/>
        <end position="363"/>
    </location>
</feature>
<feature type="domain" description="Cytochrome C Planctomycete-type" evidence="5">
    <location>
        <begin position="61"/>
        <end position="118"/>
    </location>
</feature>
<evidence type="ECO:0000256" key="1">
    <source>
        <dbReference type="SAM" id="MobiDB-lite"/>
    </source>
</evidence>